<evidence type="ECO:0000256" key="1">
    <source>
        <dbReference type="SAM" id="Phobius"/>
    </source>
</evidence>
<organism evidence="2 3">
    <name type="scientific">Lupinus angustifolius</name>
    <name type="common">Narrow-leaved blue lupine</name>
    <dbReference type="NCBI Taxonomy" id="3871"/>
    <lineage>
        <taxon>Eukaryota</taxon>
        <taxon>Viridiplantae</taxon>
        <taxon>Streptophyta</taxon>
        <taxon>Embryophyta</taxon>
        <taxon>Tracheophyta</taxon>
        <taxon>Spermatophyta</taxon>
        <taxon>Magnoliopsida</taxon>
        <taxon>eudicotyledons</taxon>
        <taxon>Gunneridae</taxon>
        <taxon>Pentapetalae</taxon>
        <taxon>rosids</taxon>
        <taxon>fabids</taxon>
        <taxon>Fabales</taxon>
        <taxon>Fabaceae</taxon>
        <taxon>Papilionoideae</taxon>
        <taxon>50 kb inversion clade</taxon>
        <taxon>genistoids sensu lato</taxon>
        <taxon>core genistoids</taxon>
        <taxon>Genisteae</taxon>
        <taxon>Lupinus</taxon>
    </lineage>
</organism>
<keyword evidence="1" id="KW-0472">Membrane</keyword>
<proteinExistence type="predicted"/>
<evidence type="ECO:0000313" key="3">
    <source>
        <dbReference type="Proteomes" id="UP000188354"/>
    </source>
</evidence>
<protein>
    <submittedName>
        <fullName evidence="2">Uncharacterized protein</fullName>
    </submittedName>
</protein>
<dbReference type="AlphaFoldDB" id="A0A4P1RCK8"/>
<dbReference type="Proteomes" id="UP000188354">
    <property type="component" value="Chromosome LG07"/>
</dbReference>
<gene>
    <name evidence="2" type="ORF">TanjilG_20055</name>
</gene>
<reference evidence="2 3" key="1">
    <citation type="journal article" date="2017" name="Plant Biotechnol. J.">
        <title>A comprehensive draft genome sequence for lupin (Lupinus angustifolius), an emerging health food: insights into plant-microbe interactions and legume evolution.</title>
        <authorList>
            <person name="Hane J.K."/>
            <person name="Ming Y."/>
            <person name="Kamphuis L.G."/>
            <person name="Nelson M.N."/>
            <person name="Garg G."/>
            <person name="Atkins C.A."/>
            <person name="Bayer P.E."/>
            <person name="Bravo A."/>
            <person name="Bringans S."/>
            <person name="Cannon S."/>
            <person name="Edwards D."/>
            <person name="Foley R."/>
            <person name="Gao L.L."/>
            <person name="Harrison M.J."/>
            <person name="Huang W."/>
            <person name="Hurgobin B."/>
            <person name="Li S."/>
            <person name="Liu C.W."/>
            <person name="McGrath A."/>
            <person name="Morahan G."/>
            <person name="Murray J."/>
            <person name="Weller J."/>
            <person name="Jian J."/>
            <person name="Singh K.B."/>
        </authorList>
    </citation>
    <scope>NUCLEOTIDE SEQUENCE [LARGE SCALE GENOMIC DNA]</scope>
    <source>
        <strain evidence="3">cv. Tanjil</strain>
        <tissue evidence="2">Whole plant</tissue>
    </source>
</reference>
<name>A0A4P1RCK8_LUPAN</name>
<dbReference type="EMBL" id="CM007367">
    <property type="protein sequence ID" value="OIW07954.1"/>
    <property type="molecule type" value="Genomic_DNA"/>
</dbReference>
<keyword evidence="1" id="KW-1133">Transmembrane helix</keyword>
<dbReference type="Gramene" id="OIW07954">
    <property type="protein sequence ID" value="OIW07954"/>
    <property type="gene ID" value="TanjilG_20055"/>
</dbReference>
<accession>A0A4P1RCK8</accession>
<evidence type="ECO:0000313" key="2">
    <source>
        <dbReference type="EMBL" id="OIW07954.1"/>
    </source>
</evidence>
<feature type="transmembrane region" description="Helical" evidence="1">
    <location>
        <begin position="23"/>
        <end position="43"/>
    </location>
</feature>
<sequence length="90" mass="10948">MDLLRASTGAITCWRVVTTIRRLLYWGLVDGWLLHRGLVYWWLLDWGLVYWGLLNWRLINGWFLNGRFVLRRLFIVRKPLRREGESCKEQ</sequence>
<keyword evidence="3" id="KW-1185">Reference proteome</keyword>
<keyword evidence="1" id="KW-0812">Transmembrane</keyword>